<dbReference type="InterPro" id="IPR004333">
    <property type="entry name" value="SBP_dom"/>
</dbReference>
<dbReference type="InterPro" id="IPR036893">
    <property type="entry name" value="SBP_sf"/>
</dbReference>
<evidence type="ECO:0000256" key="2">
    <source>
        <dbReference type="ARBA" id="ARBA00022771"/>
    </source>
</evidence>
<dbReference type="PANTHER" id="PTHR31251:SF108">
    <property type="entry name" value="SQUAMOSA PROMOTER-BINDING-LIKE PROTEIN 7"/>
    <property type="match status" value="1"/>
</dbReference>
<evidence type="ECO:0000256" key="4">
    <source>
        <dbReference type="PROSITE-ProRule" id="PRU00470"/>
    </source>
</evidence>
<dbReference type="EMBL" id="SWLB01000013">
    <property type="protein sequence ID" value="KAF3330358.1"/>
    <property type="molecule type" value="Genomic_DNA"/>
</dbReference>
<sequence>MEDPSFPAADDPASLWDWDNILNFPLNPEEITDEPLILPWNATDADVLQSGDHLPQSIEEAAPAPHLPPSPVEGLGRVRKRDPRLICPNYLAGRVPCACPELDAKAAEEEEAALLASGVRKRVRKSGSGVQVEIRCQVPGCEVDIKELKGYHRRHRVCLRCANATCVVLEGEQKRYCQQCGKFHVLPDFDEGKRSCRRKLEKHNKRRRRRPDSKNDPEKEMEDQVDFLADLTFEGLPGGETSNGVVSETVVSSKSLEKETSTGSDEGTASPNCTLPNMPNEQNNSVTSFIANAEVSEEQKLDNTKPLYSSLAHDNRSMYASSCPTGRISFKLYDWNPAEFPRRLRHQIFEWLANMPVELEGYIRPGCTILTLFIAMPQYMWDKLSRDTASLVKDLVNAPGSMLVERGTFFIHLDNTIIQILKDGTSLMNIKMEVHAPRIHCVHPTYFEVGKPIEFVVCGSYLNQPKFRSLVSFNGKYVKHQCSRVGYKSTDSQTHGNGEDYFSSSNHEMLKMSITQTDTKVHGPAFIEVENASGLSNFVPILFGSKQICTELAEIQEKALSTSLTSHSLSCEYFVSKQNAISQLLLDIAWLQRKPNLDEYKNELHTVNIQRLTCLVRFLVANHLVNLLEIVLCSLENLFGSEVLFNLEKHKHDTDVAQFLDLVGHAKECLRCRTSHGPKPDLGLSKYTYSNDDFILSTACTEQENVARREDEQCSSNTAQTEDEGVALLQREIAHRECCNPQVGRTWSFAYPGGPTRARFAAVAMVGILVCVTACIVLFHPHKGSSSAVPVRRCMYWDSS</sequence>
<feature type="region of interest" description="Disordered" evidence="5">
    <location>
        <begin position="235"/>
        <end position="278"/>
    </location>
</feature>
<evidence type="ECO:0000313" key="9">
    <source>
        <dbReference type="Proteomes" id="UP000623129"/>
    </source>
</evidence>
<gene>
    <name evidence="8" type="ORF">FCM35_KLT03712</name>
</gene>
<dbReference type="GO" id="GO:0008270">
    <property type="term" value="F:zinc ion binding"/>
    <property type="evidence" value="ECO:0007669"/>
    <property type="project" value="UniProtKB-KW"/>
</dbReference>
<protein>
    <submittedName>
        <fullName evidence="8">Squamosa promoter-binding-like protein 9</fullName>
    </submittedName>
</protein>
<organism evidence="8 9">
    <name type="scientific">Carex littledalei</name>
    <dbReference type="NCBI Taxonomy" id="544730"/>
    <lineage>
        <taxon>Eukaryota</taxon>
        <taxon>Viridiplantae</taxon>
        <taxon>Streptophyta</taxon>
        <taxon>Embryophyta</taxon>
        <taxon>Tracheophyta</taxon>
        <taxon>Spermatophyta</taxon>
        <taxon>Magnoliopsida</taxon>
        <taxon>Liliopsida</taxon>
        <taxon>Poales</taxon>
        <taxon>Cyperaceae</taxon>
        <taxon>Cyperoideae</taxon>
        <taxon>Cariceae</taxon>
        <taxon>Carex</taxon>
        <taxon>Carex subgen. Euthyceras</taxon>
    </lineage>
</organism>
<evidence type="ECO:0000259" key="7">
    <source>
        <dbReference type="PROSITE" id="PS51141"/>
    </source>
</evidence>
<feature type="region of interest" description="Disordered" evidence="5">
    <location>
        <begin position="200"/>
        <end position="222"/>
    </location>
</feature>
<feature type="domain" description="SBP-type" evidence="7">
    <location>
        <begin position="133"/>
        <end position="210"/>
    </location>
</feature>
<feature type="compositionally biased region" description="Basic residues" evidence="5">
    <location>
        <begin position="200"/>
        <end position="211"/>
    </location>
</feature>
<evidence type="ECO:0000256" key="6">
    <source>
        <dbReference type="SAM" id="Phobius"/>
    </source>
</evidence>
<dbReference type="OrthoDB" id="514967at2759"/>
<feature type="transmembrane region" description="Helical" evidence="6">
    <location>
        <begin position="760"/>
        <end position="779"/>
    </location>
</feature>
<dbReference type="GO" id="GO:0005634">
    <property type="term" value="C:nucleus"/>
    <property type="evidence" value="ECO:0007669"/>
    <property type="project" value="InterPro"/>
</dbReference>
<comment type="caution">
    <text evidence="8">The sequence shown here is derived from an EMBL/GenBank/DDBJ whole genome shotgun (WGS) entry which is preliminary data.</text>
</comment>
<keyword evidence="6" id="KW-1133">Transmembrane helix</keyword>
<evidence type="ECO:0000313" key="8">
    <source>
        <dbReference type="EMBL" id="KAF3330358.1"/>
    </source>
</evidence>
<dbReference type="PANTHER" id="PTHR31251">
    <property type="entry name" value="SQUAMOSA PROMOTER-BINDING-LIKE PROTEIN 4"/>
    <property type="match status" value="1"/>
</dbReference>
<keyword evidence="6" id="KW-0472">Membrane</keyword>
<evidence type="ECO:0000256" key="5">
    <source>
        <dbReference type="SAM" id="MobiDB-lite"/>
    </source>
</evidence>
<dbReference type="AlphaFoldDB" id="A0A833VPH9"/>
<keyword evidence="3" id="KW-0862">Zinc</keyword>
<accession>A0A833VPH9</accession>
<dbReference type="Gene3D" id="4.10.1100.10">
    <property type="entry name" value="Transcription factor, SBP-box domain"/>
    <property type="match status" value="1"/>
</dbReference>
<dbReference type="PROSITE" id="PS51141">
    <property type="entry name" value="ZF_SBP"/>
    <property type="match status" value="1"/>
</dbReference>
<dbReference type="Pfam" id="PF03110">
    <property type="entry name" value="SBP"/>
    <property type="match status" value="1"/>
</dbReference>
<keyword evidence="6" id="KW-0812">Transmembrane</keyword>
<name>A0A833VPH9_9POAL</name>
<reference evidence="8" key="1">
    <citation type="submission" date="2020-01" db="EMBL/GenBank/DDBJ databases">
        <title>Genome sequence of Kobresia littledalei, the first chromosome-level genome in the family Cyperaceae.</title>
        <authorList>
            <person name="Qu G."/>
        </authorList>
    </citation>
    <scope>NUCLEOTIDE SEQUENCE</scope>
    <source>
        <strain evidence="8">C.B.Clarke</strain>
        <tissue evidence="8">Leaf</tissue>
    </source>
</reference>
<feature type="compositionally biased region" description="Polar residues" evidence="5">
    <location>
        <begin position="240"/>
        <end position="254"/>
    </location>
</feature>
<dbReference type="InterPro" id="IPR044817">
    <property type="entry name" value="SBP-like"/>
</dbReference>
<proteinExistence type="predicted"/>
<evidence type="ECO:0000256" key="1">
    <source>
        <dbReference type="ARBA" id="ARBA00022723"/>
    </source>
</evidence>
<dbReference type="GO" id="GO:0003677">
    <property type="term" value="F:DNA binding"/>
    <property type="evidence" value="ECO:0007669"/>
    <property type="project" value="InterPro"/>
</dbReference>
<feature type="compositionally biased region" description="Polar residues" evidence="5">
    <location>
        <begin position="261"/>
        <end position="278"/>
    </location>
</feature>
<dbReference type="Proteomes" id="UP000623129">
    <property type="component" value="Unassembled WGS sequence"/>
</dbReference>
<dbReference type="Pfam" id="PF26102">
    <property type="entry name" value="Ig_SPL7"/>
    <property type="match status" value="1"/>
</dbReference>
<keyword evidence="2 4" id="KW-0863">Zinc-finger</keyword>
<keyword evidence="9" id="KW-1185">Reference proteome</keyword>
<evidence type="ECO:0000256" key="3">
    <source>
        <dbReference type="ARBA" id="ARBA00022833"/>
    </source>
</evidence>
<dbReference type="SUPFAM" id="SSF103612">
    <property type="entry name" value="SBT domain"/>
    <property type="match status" value="1"/>
</dbReference>
<keyword evidence="1" id="KW-0479">Metal-binding</keyword>